<dbReference type="AlphaFoldDB" id="A0A485KN98"/>
<gene>
    <name evidence="3" type="primary">Aste57867_9444</name>
    <name evidence="2" type="ORF">As57867_009408</name>
    <name evidence="3" type="ORF">ASTE57867_9444</name>
</gene>
<keyword evidence="1" id="KW-0472">Membrane</keyword>
<evidence type="ECO:0000313" key="4">
    <source>
        <dbReference type="Proteomes" id="UP000332933"/>
    </source>
</evidence>
<dbReference type="OrthoDB" id="10273359at2759"/>
<accession>A0A485KN98</accession>
<name>A0A485KN98_9STRA</name>
<keyword evidence="4" id="KW-1185">Reference proteome</keyword>
<keyword evidence="1" id="KW-0812">Transmembrane</keyword>
<keyword evidence="1" id="KW-1133">Transmembrane helix</keyword>
<dbReference type="EMBL" id="VJMH01005142">
    <property type="protein sequence ID" value="KAF0700009.1"/>
    <property type="molecule type" value="Genomic_DNA"/>
</dbReference>
<dbReference type="Proteomes" id="UP000332933">
    <property type="component" value="Unassembled WGS sequence"/>
</dbReference>
<proteinExistence type="predicted"/>
<protein>
    <submittedName>
        <fullName evidence="3">Aste57867_9444 protein</fullName>
    </submittedName>
</protein>
<organism evidence="3 4">
    <name type="scientific">Aphanomyces stellatus</name>
    <dbReference type="NCBI Taxonomy" id="120398"/>
    <lineage>
        <taxon>Eukaryota</taxon>
        <taxon>Sar</taxon>
        <taxon>Stramenopiles</taxon>
        <taxon>Oomycota</taxon>
        <taxon>Saprolegniomycetes</taxon>
        <taxon>Saprolegniales</taxon>
        <taxon>Verrucalvaceae</taxon>
        <taxon>Aphanomyces</taxon>
    </lineage>
</organism>
<dbReference type="EMBL" id="CAADRA010005163">
    <property type="protein sequence ID" value="VFT86324.1"/>
    <property type="molecule type" value="Genomic_DNA"/>
</dbReference>
<evidence type="ECO:0000313" key="3">
    <source>
        <dbReference type="EMBL" id="VFT86324.1"/>
    </source>
</evidence>
<reference evidence="3 4" key="1">
    <citation type="submission" date="2019-03" db="EMBL/GenBank/DDBJ databases">
        <authorList>
            <person name="Gaulin E."/>
            <person name="Dumas B."/>
        </authorList>
    </citation>
    <scope>NUCLEOTIDE SEQUENCE [LARGE SCALE GENOMIC DNA]</scope>
    <source>
        <strain evidence="3">CBS 568.67</strain>
    </source>
</reference>
<sequence>MLVALPVLSIYMPLSPWVVFFAACPLAAVYWLVGGWMLWQLRGVERYIITPQAWTYQRGVRGLPVSESLHFDLTRVGKLQVCRAHNGHVRFGFEGHLKLGLAFADEAEVHLFLHCIAPFVPPHLQYRSEHAPSDRDDGPRREHLSLDVYDITPIIEEDGAGS</sequence>
<feature type="transmembrane region" description="Helical" evidence="1">
    <location>
        <begin position="17"/>
        <end position="39"/>
    </location>
</feature>
<reference evidence="2" key="2">
    <citation type="submission" date="2019-06" db="EMBL/GenBank/DDBJ databases">
        <title>Genomics analysis of Aphanomyces spp. identifies a new class of oomycete effector associated with host adaptation.</title>
        <authorList>
            <person name="Gaulin E."/>
        </authorList>
    </citation>
    <scope>NUCLEOTIDE SEQUENCE</scope>
    <source>
        <strain evidence="2">CBS 578.67</strain>
    </source>
</reference>
<evidence type="ECO:0000256" key="1">
    <source>
        <dbReference type="SAM" id="Phobius"/>
    </source>
</evidence>
<evidence type="ECO:0000313" key="2">
    <source>
        <dbReference type="EMBL" id="KAF0700009.1"/>
    </source>
</evidence>